<sequence length="263" mass="30137">MVRGLVPPETFSQMSQGELMDWAMSKLSDITSGFTGASLRTIEDGQAWFDWHPCLWEQDISTKRHCRIFSHCLTKNIQSNYTDDSILNGHVWAVGFLSRVLDRSSTHLFRDTQTSHDVYREVAMQFVDTISNSPYWMHHDLRDSRFTSYAMIADDLARFTVDLTRLGPDQLRDRWVLSLLGSMDRTSHMQYIDDMVLDKDFVNLWIPFLHKPRLNFSAQRPPPDVADMLALVFHHHRGVRKTACEGATACASRGGRLGSASLQ</sequence>
<gene>
    <name evidence="1" type="ORF">B0H66DRAFT_248185</name>
</gene>
<reference evidence="1" key="2">
    <citation type="submission" date="2023-06" db="EMBL/GenBank/DDBJ databases">
        <authorList>
            <consortium name="Lawrence Berkeley National Laboratory"/>
            <person name="Haridas S."/>
            <person name="Hensen N."/>
            <person name="Bonometti L."/>
            <person name="Westerberg I."/>
            <person name="Brannstrom I.O."/>
            <person name="Guillou S."/>
            <person name="Cros-Aarteil S."/>
            <person name="Calhoun S."/>
            <person name="Kuo A."/>
            <person name="Mondo S."/>
            <person name="Pangilinan J."/>
            <person name="Riley R."/>
            <person name="Labutti K."/>
            <person name="Andreopoulos B."/>
            <person name="Lipzen A."/>
            <person name="Chen C."/>
            <person name="Yanf M."/>
            <person name="Daum C."/>
            <person name="Ng V."/>
            <person name="Clum A."/>
            <person name="Steindorff A."/>
            <person name="Ohm R."/>
            <person name="Martin F."/>
            <person name="Silar P."/>
            <person name="Natvig D."/>
            <person name="Lalanne C."/>
            <person name="Gautier V."/>
            <person name="Ament-Velasquez S.L."/>
            <person name="Kruys A."/>
            <person name="Hutchinson M.I."/>
            <person name="Powell A.J."/>
            <person name="Barry K."/>
            <person name="Miller A.N."/>
            <person name="Grigoriev I.V."/>
            <person name="Debuchy R."/>
            <person name="Gladieux P."/>
            <person name="Thoren M.H."/>
            <person name="Johannesson H."/>
        </authorList>
    </citation>
    <scope>NUCLEOTIDE SEQUENCE</scope>
    <source>
        <strain evidence="1">CBS 118394</strain>
    </source>
</reference>
<evidence type="ECO:0000313" key="1">
    <source>
        <dbReference type="EMBL" id="KAK3318715.1"/>
    </source>
</evidence>
<accession>A0AAE0I5C7</accession>
<dbReference type="AlphaFoldDB" id="A0AAE0I5C7"/>
<comment type="caution">
    <text evidence="1">The sequence shown here is derived from an EMBL/GenBank/DDBJ whole genome shotgun (WGS) entry which is preliminary data.</text>
</comment>
<protein>
    <submittedName>
        <fullName evidence="1">Uncharacterized protein</fullName>
    </submittedName>
</protein>
<dbReference type="EMBL" id="JAUEDM010000004">
    <property type="protein sequence ID" value="KAK3318715.1"/>
    <property type="molecule type" value="Genomic_DNA"/>
</dbReference>
<organism evidence="1 2">
    <name type="scientific">Apodospora peruviana</name>
    <dbReference type="NCBI Taxonomy" id="516989"/>
    <lineage>
        <taxon>Eukaryota</taxon>
        <taxon>Fungi</taxon>
        <taxon>Dikarya</taxon>
        <taxon>Ascomycota</taxon>
        <taxon>Pezizomycotina</taxon>
        <taxon>Sordariomycetes</taxon>
        <taxon>Sordariomycetidae</taxon>
        <taxon>Sordariales</taxon>
        <taxon>Lasiosphaeriaceae</taxon>
        <taxon>Apodospora</taxon>
    </lineage>
</organism>
<reference evidence="1" key="1">
    <citation type="journal article" date="2023" name="Mol. Phylogenet. Evol.">
        <title>Genome-scale phylogeny and comparative genomics of the fungal order Sordariales.</title>
        <authorList>
            <person name="Hensen N."/>
            <person name="Bonometti L."/>
            <person name="Westerberg I."/>
            <person name="Brannstrom I.O."/>
            <person name="Guillou S."/>
            <person name="Cros-Aarteil S."/>
            <person name="Calhoun S."/>
            <person name="Haridas S."/>
            <person name="Kuo A."/>
            <person name="Mondo S."/>
            <person name="Pangilinan J."/>
            <person name="Riley R."/>
            <person name="LaButti K."/>
            <person name="Andreopoulos B."/>
            <person name="Lipzen A."/>
            <person name="Chen C."/>
            <person name="Yan M."/>
            <person name="Daum C."/>
            <person name="Ng V."/>
            <person name="Clum A."/>
            <person name="Steindorff A."/>
            <person name="Ohm R.A."/>
            <person name="Martin F."/>
            <person name="Silar P."/>
            <person name="Natvig D.O."/>
            <person name="Lalanne C."/>
            <person name="Gautier V."/>
            <person name="Ament-Velasquez S.L."/>
            <person name="Kruys A."/>
            <person name="Hutchinson M.I."/>
            <person name="Powell A.J."/>
            <person name="Barry K."/>
            <person name="Miller A.N."/>
            <person name="Grigoriev I.V."/>
            <person name="Debuchy R."/>
            <person name="Gladieux P."/>
            <person name="Hiltunen Thoren M."/>
            <person name="Johannesson H."/>
        </authorList>
    </citation>
    <scope>NUCLEOTIDE SEQUENCE</scope>
    <source>
        <strain evidence="1">CBS 118394</strain>
    </source>
</reference>
<evidence type="ECO:0000313" key="2">
    <source>
        <dbReference type="Proteomes" id="UP001283341"/>
    </source>
</evidence>
<dbReference type="Proteomes" id="UP001283341">
    <property type="component" value="Unassembled WGS sequence"/>
</dbReference>
<proteinExistence type="predicted"/>
<keyword evidence="2" id="KW-1185">Reference proteome</keyword>
<name>A0AAE0I5C7_9PEZI</name>